<evidence type="ECO:0008006" key="6">
    <source>
        <dbReference type="Google" id="ProtNLM"/>
    </source>
</evidence>
<sequence>TIKLWDVQTGKVRHTLTGHSGWVRSVAFSPDGQTLASGSGDKTIKLWDVSKLHNESIKFFPFY</sequence>
<keyword evidence="1 3" id="KW-0853">WD repeat</keyword>
<evidence type="ECO:0000313" key="4">
    <source>
        <dbReference type="EMBL" id="QOV22778.1"/>
    </source>
</evidence>
<dbReference type="Pfam" id="PF00400">
    <property type="entry name" value="WD40"/>
    <property type="match status" value="1"/>
</dbReference>
<dbReference type="PANTHER" id="PTHR22847:SF637">
    <property type="entry name" value="WD REPEAT DOMAIN 5B"/>
    <property type="match status" value="1"/>
</dbReference>
<dbReference type="EMBL" id="CP063311">
    <property type="protein sequence ID" value="QOV22778.1"/>
    <property type="molecule type" value="Genomic_DNA"/>
</dbReference>
<dbReference type="InterPro" id="IPR036322">
    <property type="entry name" value="WD40_repeat_dom_sf"/>
</dbReference>
<dbReference type="SUPFAM" id="SSF50978">
    <property type="entry name" value="WD40 repeat-like"/>
    <property type="match status" value="1"/>
</dbReference>
<dbReference type="InterPro" id="IPR001680">
    <property type="entry name" value="WD40_rpt"/>
</dbReference>
<feature type="repeat" description="WD" evidence="3">
    <location>
        <begin position="16"/>
        <end position="50"/>
    </location>
</feature>
<evidence type="ECO:0000256" key="2">
    <source>
        <dbReference type="ARBA" id="ARBA00022737"/>
    </source>
</evidence>
<dbReference type="InterPro" id="IPR015943">
    <property type="entry name" value="WD40/YVTN_repeat-like_dom_sf"/>
</dbReference>
<dbReference type="PROSITE" id="PS00678">
    <property type="entry name" value="WD_REPEATS_1"/>
    <property type="match status" value="1"/>
</dbReference>
<dbReference type="Gene3D" id="2.130.10.10">
    <property type="entry name" value="YVTN repeat-like/Quinoprotein amine dehydrogenase"/>
    <property type="match status" value="1"/>
</dbReference>
<dbReference type="RefSeq" id="WP_200988393.1">
    <property type="nucleotide sequence ID" value="NZ_CP063311.1"/>
</dbReference>
<name>A0A7S6RDB9_9CYAN</name>
<evidence type="ECO:0000256" key="3">
    <source>
        <dbReference type="PROSITE-ProRule" id="PRU00221"/>
    </source>
</evidence>
<reference evidence="5" key="1">
    <citation type="submission" date="2020-10" db="EMBL/GenBank/DDBJ databases">
        <title>Genome-based taxonomic classification of the species Anabaenopsis elenkinii.</title>
        <authorList>
            <person name="Delbaje E."/>
            <person name="Andreote A.P.D."/>
            <person name="Pellegrinetti T.A."/>
            <person name="Cruz R.B."/>
            <person name="Branco L.H.Z."/>
            <person name="Fiore M.F."/>
        </authorList>
    </citation>
    <scope>NUCLEOTIDE SEQUENCE [LARGE SCALE GENOMIC DNA]</scope>
    <source>
        <strain evidence="5">CCIBt3563</strain>
    </source>
</reference>
<dbReference type="KEGG" id="aee:IM676_19435"/>
<dbReference type="SMART" id="SM00320">
    <property type="entry name" value="WD40"/>
    <property type="match status" value="1"/>
</dbReference>
<gene>
    <name evidence="4" type="ORF">IM676_19435</name>
</gene>
<keyword evidence="5" id="KW-1185">Reference proteome</keyword>
<dbReference type="PROSITE" id="PS50294">
    <property type="entry name" value="WD_REPEATS_REGION"/>
    <property type="match status" value="1"/>
</dbReference>
<dbReference type="PROSITE" id="PS50082">
    <property type="entry name" value="WD_REPEATS_2"/>
    <property type="match status" value="1"/>
</dbReference>
<dbReference type="Proteomes" id="UP000593846">
    <property type="component" value="Chromosome"/>
</dbReference>
<proteinExistence type="predicted"/>
<protein>
    <recommendedName>
        <fullName evidence="6">WD40 repeat domain-containing protein</fullName>
    </recommendedName>
</protein>
<dbReference type="PANTHER" id="PTHR22847">
    <property type="entry name" value="WD40 REPEAT PROTEIN"/>
    <property type="match status" value="1"/>
</dbReference>
<organism evidence="4 5">
    <name type="scientific">Anabaenopsis elenkinii CCIBt3563</name>
    <dbReference type="NCBI Taxonomy" id="2779889"/>
    <lineage>
        <taxon>Bacteria</taxon>
        <taxon>Bacillati</taxon>
        <taxon>Cyanobacteriota</taxon>
        <taxon>Cyanophyceae</taxon>
        <taxon>Nostocales</taxon>
        <taxon>Nodulariaceae</taxon>
        <taxon>Anabaenopsis</taxon>
    </lineage>
</organism>
<dbReference type="InterPro" id="IPR019775">
    <property type="entry name" value="WD40_repeat_CS"/>
</dbReference>
<dbReference type="AlphaFoldDB" id="A0A7S6RDB9"/>
<accession>A0A7S6RDB9</accession>
<evidence type="ECO:0000313" key="5">
    <source>
        <dbReference type="Proteomes" id="UP000593846"/>
    </source>
</evidence>
<evidence type="ECO:0000256" key="1">
    <source>
        <dbReference type="ARBA" id="ARBA00022574"/>
    </source>
</evidence>
<keyword evidence="2" id="KW-0677">Repeat</keyword>
<feature type="non-terminal residue" evidence="4">
    <location>
        <position position="1"/>
    </location>
</feature>